<evidence type="ECO:0000313" key="2">
    <source>
        <dbReference type="Proteomes" id="UP000054558"/>
    </source>
</evidence>
<dbReference type="Proteomes" id="UP000054558">
    <property type="component" value="Unassembled WGS sequence"/>
</dbReference>
<sequence>MNPENHFLNEKQIALNALELATESEVFEKLFTSELQGSEHPSVTVDSIQEKDALVELLRFWAFAGSGRSSAATRCSDALDQDLRASH</sequence>
<dbReference type="EMBL" id="DF236959">
    <property type="protein sequence ID" value="GAQ78271.1"/>
    <property type="molecule type" value="Genomic_DNA"/>
</dbReference>
<evidence type="ECO:0008006" key="3">
    <source>
        <dbReference type="Google" id="ProtNLM"/>
    </source>
</evidence>
<proteinExistence type="predicted"/>
<keyword evidence="2" id="KW-1185">Reference proteome</keyword>
<gene>
    <name evidence="1" type="ORF">KFL_000100370</name>
</gene>
<organism evidence="1 2">
    <name type="scientific">Klebsormidium nitens</name>
    <name type="common">Green alga</name>
    <name type="synonym">Ulothrix nitens</name>
    <dbReference type="NCBI Taxonomy" id="105231"/>
    <lineage>
        <taxon>Eukaryota</taxon>
        <taxon>Viridiplantae</taxon>
        <taxon>Streptophyta</taxon>
        <taxon>Klebsormidiophyceae</taxon>
        <taxon>Klebsormidiales</taxon>
        <taxon>Klebsormidiaceae</taxon>
        <taxon>Klebsormidium</taxon>
    </lineage>
</organism>
<name>A0A1Y1HMP6_KLENI</name>
<dbReference type="AlphaFoldDB" id="A0A1Y1HMP6"/>
<reference evidence="1 2" key="1">
    <citation type="journal article" date="2014" name="Nat. Commun.">
        <title>Klebsormidium flaccidum genome reveals primary factors for plant terrestrial adaptation.</title>
        <authorList>
            <person name="Hori K."/>
            <person name="Maruyama F."/>
            <person name="Fujisawa T."/>
            <person name="Togashi T."/>
            <person name="Yamamoto N."/>
            <person name="Seo M."/>
            <person name="Sato S."/>
            <person name="Yamada T."/>
            <person name="Mori H."/>
            <person name="Tajima N."/>
            <person name="Moriyama T."/>
            <person name="Ikeuchi M."/>
            <person name="Watanabe M."/>
            <person name="Wada H."/>
            <person name="Kobayashi K."/>
            <person name="Saito M."/>
            <person name="Masuda T."/>
            <person name="Sasaki-Sekimoto Y."/>
            <person name="Mashiguchi K."/>
            <person name="Awai K."/>
            <person name="Shimojima M."/>
            <person name="Masuda S."/>
            <person name="Iwai M."/>
            <person name="Nobusawa T."/>
            <person name="Narise T."/>
            <person name="Kondo S."/>
            <person name="Saito H."/>
            <person name="Sato R."/>
            <person name="Murakawa M."/>
            <person name="Ihara Y."/>
            <person name="Oshima-Yamada Y."/>
            <person name="Ohtaka K."/>
            <person name="Satoh M."/>
            <person name="Sonobe K."/>
            <person name="Ishii M."/>
            <person name="Ohtani R."/>
            <person name="Kanamori-Sato M."/>
            <person name="Honoki R."/>
            <person name="Miyazaki D."/>
            <person name="Mochizuki H."/>
            <person name="Umetsu J."/>
            <person name="Higashi K."/>
            <person name="Shibata D."/>
            <person name="Kamiya Y."/>
            <person name="Sato N."/>
            <person name="Nakamura Y."/>
            <person name="Tabata S."/>
            <person name="Ida S."/>
            <person name="Kurokawa K."/>
            <person name="Ohta H."/>
        </authorList>
    </citation>
    <scope>NUCLEOTIDE SEQUENCE [LARGE SCALE GENOMIC DNA]</scope>
    <source>
        <strain evidence="1 2">NIES-2285</strain>
    </source>
</reference>
<accession>A0A1Y1HMP6</accession>
<protein>
    <recommendedName>
        <fullName evidence="3">BTB domain-containing protein</fullName>
    </recommendedName>
</protein>
<evidence type="ECO:0000313" key="1">
    <source>
        <dbReference type="EMBL" id="GAQ78271.1"/>
    </source>
</evidence>